<dbReference type="EMBL" id="BSOB01000046">
    <property type="protein sequence ID" value="GLQ94674.1"/>
    <property type="molecule type" value="Genomic_DNA"/>
</dbReference>
<evidence type="ECO:0000313" key="3">
    <source>
        <dbReference type="Proteomes" id="UP001156670"/>
    </source>
</evidence>
<feature type="domain" description="Lysozyme inhibitor LprI-like N-terminal" evidence="1">
    <location>
        <begin position="53"/>
        <end position="151"/>
    </location>
</feature>
<name>A0ABQ5XUC8_9GAMM</name>
<dbReference type="Pfam" id="PF07007">
    <property type="entry name" value="LprI"/>
    <property type="match status" value="1"/>
</dbReference>
<dbReference type="Gene3D" id="1.20.1270.180">
    <property type="match status" value="1"/>
</dbReference>
<sequence length="182" mass="19656">MASAAPHPNPLPGGERELALEKMLLGLLLLGAVGAVHADQPMSDQQVVDRYCAKANTQRDMDECSAAALSDANHQLNATYQAVLKKWAAFPAMTTKVRQAQRGWLTYRDADVAAHFAIADQDRAAGTAGTAYPMARNLYQTGLVLERVARLCEFLRGDAYGERDNASCADLVAHPTVVPHQP</sequence>
<keyword evidence="3" id="KW-1185">Reference proteome</keyword>
<evidence type="ECO:0000313" key="2">
    <source>
        <dbReference type="EMBL" id="GLQ94674.1"/>
    </source>
</evidence>
<comment type="caution">
    <text evidence="2">The sequence shown here is derived from an EMBL/GenBank/DDBJ whole genome shotgun (WGS) entry which is preliminary data.</text>
</comment>
<dbReference type="InterPro" id="IPR009739">
    <property type="entry name" value="LprI-like_N"/>
</dbReference>
<organism evidence="2 3">
    <name type="scientific">Dyella acidisoli</name>
    <dbReference type="NCBI Taxonomy" id="1867834"/>
    <lineage>
        <taxon>Bacteria</taxon>
        <taxon>Pseudomonadati</taxon>
        <taxon>Pseudomonadota</taxon>
        <taxon>Gammaproteobacteria</taxon>
        <taxon>Lysobacterales</taxon>
        <taxon>Rhodanobacteraceae</taxon>
        <taxon>Dyella</taxon>
    </lineage>
</organism>
<gene>
    <name evidence="2" type="ORF">GCM10007901_36260</name>
</gene>
<accession>A0ABQ5XUC8</accession>
<reference evidence="3" key="1">
    <citation type="journal article" date="2019" name="Int. J. Syst. Evol. Microbiol.">
        <title>The Global Catalogue of Microorganisms (GCM) 10K type strain sequencing project: providing services to taxonomists for standard genome sequencing and annotation.</title>
        <authorList>
            <consortium name="The Broad Institute Genomics Platform"/>
            <consortium name="The Broad Institute Genome Sequencing Center for Infectious Disease"/>
            <person name="Wu L."/>
            <person name="Ma J."/>
        </authorList>
    </citation>
    <scope>NUCLEOTIDE SEQUENCE [LARGE SCALE GENOMIC DNA]</scope>
    <source>
        <strain evidence="3">NBRC 111980</strain>
    </source>
</reference>
<dbReference type="Proteomes" id="UP001156670">
    <property type="component" value="Unassembled WGS sequence"/>
</dbReference>
<evidence type="ECO:0000259" key="1">
    <source>
        <dbReference type="Pfam" id="PF07007"/>
    </source>
</evidence>
<proteinExistence type="predicted"/>
<protein>
    <recommendedName>
        <fullName evidence="1">Lysozyme inhibitor LprI-like N-terminal domain-containing protein</fullName>
    </recommendedName>
</protein>